<organism evidence="1">
    <name type="scientific">marine sediment metagenome</name>
    <dbReference type="NCBI Taxonomy" id="412755"/>
    <lineage>
        <taxon>unclassified sequences</taxon>
        <taxon>metagenomes</taxon>
        <taxon>ecological metagenomes</taxon>
    </lineage>
</organism>
<sequence>MARKIYWKMTNRSTWDKEWKHETTGIRINVSSNITHASGDHTIDWVLELNTKSKRFIIRDDSRELGESSRDYMTPKDRVIKNRFIDIAKKMMRESNGFTTIKQFNKLVKKYKY</sequence>
<reference evidence="1" key="1">
    <citation type="journal article" date="2015" name="Nature">
        <title>Complex archaea that bridge the gap between prokaryotes and eukaryotes.</title>
        <authorList>
            <person name="Spang A."/>
            <person name="Saw J.H."/>
            <person name="Jorgensen S.L."/>
            <person name="Zaremba-Niedzwiedzka K."/>
            <person name="Martijn J."/>
            <person name="Lind A.E."/>
            <person name="van Eijk R."/>
            <person name="Schleper C."/>
            <person name="Guy L."/>
            <person name="Ettema T.J."/>
        </authorList>
    </citation>
    <scope>NUCLEOTIDE SEQUENCE</scope>
</reference>
<evidence type="ECO:0000313" key="1">
    <source>
        <dbReference type="EMBL" id="KKN24567.1"/>
    </source>
</evidence>
<gene>
    <name evidence="1" type="ORF">LCGC14_0893560</name>
</gene>
<dbReference type="EMBL" id="LAZR01002873">
    <property type="protein sequence ID" value="KKN24567.1"/>
    <property type="molecule type" value="Genomic_DNA"/>
</dbReference>
<accession>A0A0F9PJ81</accession>
<proteinExistence type="predicted"/>
<comment type="caution">
    <text evidence="1">The sequence shown here is derived from an EMBL/GenBank/DDBJ whole genome shotgun (WGS) entry which is preliminary data.</text>
</comment>
<protein>
    <submittedName>
        <fullName evidence="1">Uncharacterized protein</fullName>
    </submittedName>
</protein>
<name>A0A0F9PJ81_9ZZZZ</name>
<dbReference type="AlphaFoldDB" id="A0A0F9PJ81"/>